<protein>
    <submittedName>
        <fullName evidence="7">Serine/threonine protein kinase</fullName>
        <ecNumber evidence="7">2.7.11.1</ecNumber>
    </submittedName>
</protein>
<dbReference type="GO" id="GO:0005524">
    <property type="term" value="F:ATP binding"/>
    <property type="evidence" value="ECO:0007669"/>
    <property type="project" value="UniProtKB-KW"/>
</dbReference>
<keyword evidence="5" id="KW-1133">Transmembrane helix</keyword>
<feature type="transmembrane region" description="Helical" evidence="5">
    <location>
        <begin position="505"/>
        <end position="523"/>
    </location>
</feature>
<dbReference type="CDD" id="cd14014">
    <property type="entry name" value="STKc_PknB_like"/>
    <property type="match status" value="1"/>
</dbReference>
<evidence type="ECO:0000259" key="6">
    <source>
        <dbReference type="PROSITE" id="PS50011"/>
    </source>
</evidence>
<organism evidence="7 8">
    <name type="scientific">Rhodopirellula islandica</name>
    <dbReference type="NCBI Taxonomy" id="595434"/>
    <lineage>
        <taxon>Bacteria</taxon>
        <taxon>Pseudomonadati</taxon>
        <taxon>Planctomycetota</taxon>
        <taxon>Planctomycetia</taxon>
        <taxon>Pirellulales</taxon>
        <taxon>Pirellulaceae</taxon>
        <taxon>Rhodopirellula</taxon>
    </lineage>
</organism>
<sequence length="573" mass="63777">MAGKRMAFFGHFSCIEDLVNDSDSPSSLDSVLAEILLREEEGERPDPHEYLQRHPEHADDLKDFFRNHRWLGSEEPEPVSLVGQMIGEFRLVREVARGGMGVVYEAKQDSLRRVVAIKLIGDGVLANDEMRVRFRVESEAAASLSHPNILAIHSIGCWRGIDYFVMPMVNGDSLQMQVDERRACWNAEGLAKAELKACVMQTVTLVRDICRGVAYAHSRGIIHRDLKPENVLLDEGVPKIVDFGLAKFHRDAPELTRNGQVLGTPHFMSPEQARGSGDLTDAVDVYALGGILFAMLTGAPPHRGDSTAEVLSRVLSDEPPSLRLAWPGGMPRLSELVDLDHVIERAMAFVPSERYRSADDLADDLDRILEGDTPLAAPDGLVHRMSRELARDQHLHAFQNWGLALRRIGYVVLATHVAMFVVMKWIYLDTPHDLAAWSAPAFWGYFVPRVAMLVGIAWVIGRARDGLWLPRVSAERPVWSVWLGYLVALSSINLLWISGYLDHSGVMVMACIMSGFAFIAIAGHMWGGSALLGMGFIGMAFASIAFPEAAPLFLGGWWMVTMLVFSKRYRRLE</sequence>
<keyword evidence="4" id="KW-0067">ATP-binding</keyword>
<keyword evidence="7" id="KW-0723">Serine/threonine-protein kinase</keyword>
<evidence type="ECO:0000256" key="1">
    <source>
        <dbReference type="ARBA" id="ARBA00022679"/>
    </source>
</evidence>
<dbReference type="GO" id="GO:0004674">
    <property type="term" value="F:protein serine/threonine kinase activity"/>
    <property type="evidence" value="ECO:0007669"/>
    <property type="project" value="UniProtKB-KW"/>
</dbReference>
<dbReference type="InterPro" id="IPR008271">
    <property type="entry name" value="Ser/Thr_kinase_AS"/>
</dbReference>
<keyword evidence="5" id="KW-0812">Transmembrane</keyword>
<dbReference type="PANTHER" id="PTHR43289">
    <property type="entry name" value="MITOGEN-ACTIVATED PROTEIN KINASE KINASE KINASE 20-RELATED"/>
    <property type="match status" value="1"/>
</dbReference>
<dbReference type="SUPFAM" id="SSF56112">
    <property type="entry name" value="Protein kinase-like (PK-like)"/>
    <property type="match status" value="1"/>
</dbReference>
<keyword evidence="8" id="KW-1185">Reference proteome</keyword>
<feature type="transmembrane region" description="Helical" evidence="5">
    <location>
        <begin position="440"/>
        <end position="460"/>
    </location>
</feature>
<evidence type="ECO:0000256" key="2">
    <source>
        <dbReference type="ARBA" id="ARBA00022741"/>
    </source>
</evidence>
<dbReference type="PANTHER" id="PTHR43289:SF6">
    <property type="entry name" value="SERINE_THREONINE-PROTEIN KINASE NEKL-3"/>
    <property type="match status" value="1"/>
</dbReference>
<dbReference type="STRING" id="595434.RISK_003664"/>
<dbReference type="EMBL" id="LECT01000029">
    <property type="protein sequence ID" value="KLU04078.1"/>
    <property type="molecule type" value="Genomic_DNA"/>
</dbReference>
<dbReference type="Proteomes" id="UP000036367">
    <property type="component" value="Unassembled WGS sequence"/>
</dbReference>
<dbReference type="SMART" id="SM00220">
    <property type="entry name" value="S_TKc"/>
    <property type="match status" value="1"/>
</dbReference>
<proteinExistence type="predicted"/>
<dbReference type="InterPro" id="IPR000719">
    <property type="entry name" value="Prot_kinase_dom"/>
</dbReference>
<dbReference type="PROSITE" id="PS00108">
    <property type="entry name" value="PROTEIN_KINASE_ST"/>
    <property type="match status" value="1"/>
</dbReference>
<keyword evidence="1 7" id="KW-0808">Transferase</keyword>
<dbReference type="Pfam" id="PF00069">
    <property type="entry name" value="Pkinase"/>
    <property type="match status" value="1"/>
</dbReference>
<dbReference type="PROSITE" id="PS50011">
    <property type="entry name" value="PROTEIN_KINASE_DOM"/>
    <property type="match status" value="1"/>
</dbReference>
<dbReference type="InterPro" id="IPR011009">
    <property type="entry name" value="Kinase-like_dom_sf"/>
</dbReference>
<evidence type="ECO:0000313" key="8">
    <source>
        <dbReference type="Proteomes" id="UP000036367"/>
    </source>
</evidence>
<keyword evidence="3 7" id="KW-0418">Kinase</keyword>
<keyword evidence="2" id="KW-0547">Nucleotide-binding</keyword>
<evidence type="ECO:0000256" key="4">
    <source>
        <dbReference type="ARBA" id="ARBA00022840"/>
    </source>
</evidence>
<dbReference type="EC" id="2.7.11.1" evidence="7"/>
<feature type="domain" description="Protein kinase" evidence="6">
    <location>
        <begin position="89"/>
        <end position="369"/>
    </location>
</feature>
<comment type="caution">
    <text evidence="7">The sequence shown here is derived from an EMBL/GenBank/DDBJ whole genome shotgun (WGS) entry which is preliminary data.</text>
</comment>
<evidence type="ECO:0000256" key="5">
    <source>
        <dbReference type="SAM" id="Phobius"/>
    </source>
</evidence>
<dbReference type="PATRIC" id="fig|595434.4.peg.3490"/>
<feature type="transmembrane region" description="Helical" evidence="5">
    <location>
        <begin position="408"/>
        <end position="428"/>
    </location>
</feature>
<gene>
    <name evidence="7" type="ORF">RISK_003664</name>
</gene>
<feature type="transmembrane region" description="Helical" evidence="5">
    <location>
        <begin position="481"/>
        <end position="499"/>
    </location>
</feature>
<name>A0A0J1BC03_RHOIS</name>
<evidence type="ECO:0000256" key="3">
    <source>
        <dbReference type="ARBA" id="ARBA00022777"/>
    </source>
</evidence>
<evidence type="ECO:0000313" key="7">
    <source>
        <dbReference type="EMBL" id="KLU04078.1"/>
    </source>
</evidence>
<keyword evidence="5" id="KW-0472">Membrane</keyword>
<dbReference type="Gene3D" id="1.10.510.10">
    <property type="entry name" value="Transferase(Phosphotransferase) domain 1"/>
    <property type="match status" value="1"/>
</dbReference>
<accession>A0A0J1BC03</accession>
<reference evidence="7" key="1">
    <citation type="submission" date="2015-05" db="EMBL/GenBank/DDBJ databases">
        <title>Permanent draft genome of Rhodopirellula islandicus K833.</title>
        <authorList>
            <person name="Kizina J."/>
            <person name="Richter M."/>
            <person name="Glockner F.O."/>
            <person name="Harder J."/>
        </authorList>
    </citation>
    <scope>NUCLEOTIDE SEQUENCE [LARGE SCALE GENOMIC DNA]</scope>
    <source>
        <strain evidence="7">K833</strain>
    </source>
</reference>
<dbReference type="Gene3D" id="3.30.200.20">
    <property type="entry name" value="Phosphorylase Kinase, domain 1"/>
    <property type="match status" value="1"/>
</dbReference>
<dbReference type="AlphaFoldDB" id="A0A0J1BC03"/>